<reference evidence="1 2" key="1">
    <citation type="submission" date="2019-07" db="EMBL/GenBank/DDBJ databases">
        <title>New species of Amycolatopsis and Streptomyces.</title>
        <authorList>
            <person name="Duangmal K."/>
            <person name="Teo W.F.A."/>
            <person name="Lipun K."/>
        </authorList>
    </citation>
    <scope>NUCLEOTIDE SEQUENCE [LARGE SCALE GENOMIC DNA]</scope>
    <source>
        <strain evidence="1 2">TISTR 2346</strain>
    </source>
</reference>
<dbReference type="EMBL" id="VJZE01000100">
    <property type="protein sequence ID" value="MPY41503.1"/>
    <property type="molecule type" value="Genomic_DNA"/>
</dbReference>
<name>A0A5N8W1W3_9ACTN</name>
<dbReference type="Proteomes" id="UP000326979">
    <property type="component" value="Unassembled WGS sequence"/>
</dbReference>
<comment type="caution">
    <text evidence="1">The sequence shown here is derived from an EMBL/GenBank/DDBJ whole genome shotgun (WGS) entry which is preliminary data.</text>
</comment>
<proteinExistence type="predicted"/>
<organism evidence="1 2">
    <name type="scientific">Streptomyces phyllanthi</name>
    <dbReference type="NCBI Taxonomy" id="1803180"/>
    <lineage>
        <taxon>Bacteria</taxon>
        <taxon>Bacillati</taxon>
        <taxon>Actinomycetota</taxon>
        <taxon>Actinomycetes</taxon>
        <taxon>Kitasatosporales</taxon>
        <taxon>Streptomycetaceae</taxon>
        <taxon>Streptomyces</taxon>
    </lineage>
</organism>
<gene>
    <name evidence="1" type="ORF">FNH04_16760</name>
</gene>
<evidence type="ECO:0000313" key="1">
    <source>
        <dbReference type="EMBL" id="MPY41503.1"/>
    </source>
</evidence>
<sequence length="74" mass="8052">MSQSLCHIPGRISARRLVRAIARRRSALVAESRGRFGNAASVRARRRAPGRGYDTGSHRTVCWAASRTGAFCAP</sequence>
<dbReference type="AlphaFoldDB" id="A0A5N8W1W3"/>
<keyword evidence="2" id="KW-1185">Reference proteome</keyword>
<protein>
    <submittedName>
        <fullName evidence="1">Uncharacterized protein</fullName>
    </submittedName>
</protein>
<accession>A0A5N8W1W3</accession>
<evidence type="ECO:0000313" key="2">
    <source>
        <dbReference type="Proteomes" id="UP000326979"/>
    </source>
</evidence>